<feature type="region of interest" description="Disordered" evidence="1">
    <location>
        <begin position="500"/>
        <end position="577"/>
    </location>
</feature>
<gene>
    <name evidence="3" type="ORF">D6D28_01325</name>
</gene>
<protein>
    <submittedName>
        <fullName evidence="3">Uncharacterized protein</fullName>
    </submittedName>
</protein>
<organism evidence="3 4">
    <name type="scientific">Aureobasidium pullulans</name>
    <name type="common">Black yeast</name>
    <name type="synonym">Pullularia pullulans</name>
    <dbReference type="NCBI Taxonomy" id="5580"/>
    <lineage>
        <taxon>Eukaryota</taxon>
        <taxon>Fungi</taxon>
        <taxon>Dikarya</taxon>
        <taxon>Ascomycota</taxon>
        <taxon>Pezizomycotina</taxon>
        <taxon>Dothideomycetes</taxon>
        <taxon>Dothideomycetidae</taxon>
        <taxon>Dothideales</taxon>
        <taxon>Saccotheciaceae</taxon>
        <taxon>Aureobasidium</taxon>
    </lineage>
</organism>
<evidence type="ECO:0000256" key="2">
    <source>
        <dbReference type="SAM" id="Phobius"/>
    </source>
</evidence>
<dbReference type="Proteomes" id="UP000304951">
    <property type="component" value="Unassembled WGS sequence"/>
</dbReference>
<keyword evidence="2" id="KW-0812">Transmembrane</keyword>
<sequence length="623" mass="71554">MKIVQDQHNISQTQFKILKVQEIDHQTTLDIMKMQHNNYHTMMEITGKMEQIVHNIILTKEDVQISDKIAFSAGFGCGLLVCLAIWISPFGGKDKDEDAEKYRGLDLDCSSLPSQLDLEYPSLNLSPSTTNFINMATTKFPTRWIETSDGFLPAPDNQQPTSILHKQVLDAVDEFKITSFDAWAMDLCVTVGKTCNVITWECTPDPTKFKFAFDWGRSRDVTLSTRVDKDEVQVYLDNKWTTLTAFLNEEVKANPTNPNRCRHLSPENMTKEIAKVQRDWWSNNKKKFPFFDLPGELRNEIYRHAAPQDAIEPYAAYRGRSNGMPWVSYRNEMVSNLLKCNKVVAREMRSYMFLRLPLLITHQRLLKKTLRENPFFPFEELTRLTLSFNSHYDLFKLFGLRARSTLTGNVIDVIGSQHAPLALSRSRLPAIKKLEIVIPSRDTLNNVSFLSGGCQTDTTTMLLEIMEPFIKNQPLVLTGMIKKWQKKLWEAKAAQAHKEYEESWADTEEGGVPVTDEDIARYERDNEVKKNDEEGENGEGKCDPEHCANCDSHHGEISYSDRENDDEDEEEEEEEEFFEYHLPFVCRCHPPCLEGEWTDADNVKDREEGASGQEVGKDGKTSQ</sequence>
<keyword evidence="2" id="KW-1133">Transmembrane helix</keyword>
<feature type="compositionally biased region" description="Basic and acidic residues" evidence="1">
    <location>
        <begin position="601"/>
        <end position="623"/>
    </location>
</feature>
<dbReference type="EMBL" id="QZAF01000024">
    <property type="protein sequence ID" value="THV76182.1"/>
    <property type="molecule type" value="Genomic_DNA"/>
</dbReference>
<feature type="transmembrane region" description="Helical" evidence="2">
    <location>
        <begin position="69"/>
        <end position="87"/>
    </location>
</feature>
<keyword evidence="2" id="KW-0472">Membrane</keyword>
<evidence type="ECO:0000313" key="3">
    <source>
        <dbReference type="EMBL" id="THV76182.1"/>
    </source>
</evidence>
<feature type="compositionally biased region" description="Basic and acidic residues" evidence="1">
    <location>
        <begin position="518"/>
        <end position="562"/>
    </location>
</feature>
<name>A0A4S8SXY9_AURPU</name>
<feature type="compositionally biased region" description="Acidic residues" evidence="1">
    <location>
        <begin position="563"/>
        <end position="577"/>
    </location>
</feature>
<accession>A0A4S8SXY9</accession>
<feature type="region of interest" description="Disordered" evidence="1">
    <location>
        <begin position="597"/>
        <end position="623"/>
    </location>
</feature>
<comment type="caution">
    <text evidence="3">The sequence shown here is derived from an EMBL/GenBank/DDBJ whole genome shotgun (WGS) entry which is preliminary data.</text>
</comment>
<dbReference type="AlphaFoldDB" id="A0A4S8SXY9"/>
<proteinExistence type="predicted"/>
<evidence type="ECO:0000313" key="4">
    <source>
        <dbReference type="Proteomes" id="UP000304951"/>
    </source>
</evidence>
<evidence type="ECO:0000256" key="1">
    <source>
        <dbReference type="SAM" id="MobiDB-lite"/>
    </source>
</evidence>
<reference evidence="3 4" key="1">
    <citation type="submission" date="2018-10" db="EMBL/GenBank/DDBJ databases">
        <title>Fifty Aureobasidium pullulans genomes reveal a recombining polyextremotolerant generalist.</title>
        <authorList>
            <person name="Gostincar C."/>
            <person name="Turk M."/>
            <person name="Zajc J."/>
            <person name="Gunde-Cimerman N."/>
        </authorList>
    </citation>
    <scope>NUCLEOTIDE SEQUENCE [LARGE SCALE GENOMIC DNA]</scope>
    <source>
        <strain evidence="3 4">EXF-11900</strain>
    </source>
</reference>